<gene>
    <name evidence="10" type="ORF">R2G56_09670</name>
</gene>
<dbReference type="Pfam" id="PF21082">
    <property type="entry name" value="MS_channel_3rd"/>
    <property type="match status" value="1"/>
</dbReference>
<keyword evidence="11" id="KW-1185">Reference proteome</keyword>
<dbReference type="InterPro" id="IPR006685">
    <property type="entry name" value="MscS_channel_2nd"/>
</dbReference>
<dbReference type="EMBL" id="JAWLIP010000004">
    <property type="protein sequence ID" value="MDV6226548.1"/>
    <property type="molecule type" value="Genomic_DNA"/>
</dbReference>
<dbReference type="InterPro" id="IPR023408">
    <property type="entry name" value="MscS_beta-dom_sf"/>
</dbReference>
<evidence type="ECO:0000256" key="1">
    <source>
        <dbReference type="ARBA" id="ARBA00004651"/>
    </source>
</evidence>
<dbReference type="Proteomes" id="UP001185659">
    <property type="component" value="Unassembled WGS sequence"/>
</dbReference>
<evidence type="ECO:0000256" key="4">
    <source>
        <dbReference type="ARBA" id="ARBA00022692"/>
    </source>
</evidence>
<dbReference type="PANTHER" id="PTHR43634:SF2">
    <property type="entry name" value="LOW CONDUCTANCE MECHANOSENSITIVE CHANNEL YNAI"/>
    <property type="match status" value="1"/>
</dbReference>
<evidence type="ECO:0000256" key="2">
    <source>
        <dbReference type="ARBA" id="ARBA00008017"/>
    </source>
</evidence>
<dbReference type="InterPro" id="IPR011014">
    <property type="entry name" value="MscS_channel_TM-2"/>
</dbReference>
<dbReference type="Gene3D" id="3.30.70.100">
    <property type="match status" value="1"/>
</dbReference>
<comment type="similarity">
    <text evidence="2">Belongs to the MscS (TC 1.A.23) family.</text>
</comment>
<dbReference type="SUPFAM" id="SSF82689">
    <property type="entry name" value="Mechanosensitive channel protein MscS (YggB), C-terminal domain"/>
    <property type="match status" value="1"/>
</dbReference>
<feature type="transmembrane region" description="Helical" evidence="7">
    <location>
        <begin position="6"/>
        <end position="23"/>
    </location>
</feature>
<dbReference type="PANTHER" id="PTHR43634">
    <property type="entry name" value="OW CONDUCTANCE MECHANOSENSITIVE CHANNEL"/>
    <property type="match status" value="1"/>
</dbReference>
<evidence type="ECO:0000259" key="9">
    <source>
        <dbReference type="Pfam" id="PF21082"/>
    </source>
</evidence>
<protein>
    <submittedName>
        <fullName evidence="10">Mechanosensitive ion channel family protein</fullName>
    </submittedName>
</protein>
<accession>A0ABU4AJX3</accession>
<dbReference type="InterPro" id="IPR049278">
    <property type="entry name" value="MS_channel_C"/>
</dbReference>
<keyword evidence="4 7" id="KW-0812">Transmembrane</keyword>
<dbReference type="RefSeq" id="WP_317561149.1">
    <property type="nucleotide sequence ID" value="NZ_JAWLIP010000004.1"/>
</dbReference>
<proteinExistence type="inferred from homology"/>
<dbReference type="SUPFAM" id="SSF82861">
    <property type="entry name" value="Mechanosensitive channel protein MscS (YggB), transmembrane region"/>
    <property type="match status" value="1"/>
</dbReference>
<comment type="caution">
    <text evidence="10">The sequence shown here is derived from an EMBL/GenBank/DDBJ whole genome shotgun (WGS) entry which is preliminary data.</text>
</comment>
<dbReference type="InterPro" id="IPR045042">
    <property type="entry name" value="YnaI-like"/>
</dbReference>
<dbReference type="PROSITE" id="PS01246">
    <property type="entry name" value="UPF0003"/>
    <property type="match status" value="1"/>
</dbReference>
<organism evidence="10 11">
    <name type="scientific">Nitratireductor aquimarinus</name>
    <dbReference type="NCBI Taxonomy" id="889300"/>
    <lineage>
        <taxon>Bacteria</taxon>
        <taxon>Pseudomonadati</taxon>
        <taxon>Pseudomonadota</taxon>
        <taxon>Alphaproteobacteria</taxon>
        <taxon>Hyphomicrobiales</taxon>
        <taxon>Phyllobacteriaceae</taxon>
        <taxon>Nitratireductor</taxon>
    </lineage>
</organism>
<evidence type="ECO:0000256" key="6">
    <source>
        <dbReference type="ARBA" id="ARBA00023136"/>
    </source>
</evidence>
<feature type="transmembrane region" description="Helical" evidence="7">
    <location>
        <begin position="76"/>
        <end position="93"/>
    </location>
</feature>
<keyword evidence="6 7" id="KW-0472">Membrane</keyword>
<comment type="subcellular location">
    <subcellularLocation>
        <location evidence="1">Cell membrane</location>
        <topology evidence="1">Multi-pass membrane protein</topology>
    </subcellularLocation>
</comment>
<dbReference type="Gene3D" id="1.10.287.1260">
    <property type="match status" value="1"/>
</dbReference>
<feature type="domain" description="Mechanosensitive ion channel MscS" evidence="8">
    <location>
        <begin position="157"/>
        <end position="223"/>
    </location>
</feature>
<name>A0ABU4AJX3_9HYPH</name>
<dbReference type="Pfam" id="PF00924">
    <property type="entry name" value="MS_channel_2nd"/>
    <property type="match status" value="1"/>
</dbReference>
<evidence type="ECO:0000313" key="10">
    <source>
        <dbReference type="EMBL" id="MDV6226548.1"/>
    </source>
</evidence>
<dbReference type="Gene3D" id="2.30.30.60">
    <property type="match status" value="1"/>
</dbReference>
<evidence type="ECO:0000259" key="8">
    <source>
        <dbReference type="Pfam" id="PF00924"/>
    </source>
</evidence>
<dbReference type="InterPro" id="IPR011066">
    <property type="entry name" value="MscS_channel_C_sf"/>
</dbReference>
<keyword evidence="5 7" id="KW-1133">Transmembrane helix</keyword>
<dbReference type="InterPro" id="IPR010920">
    <property type="entry name" value="LSM_dom_sf"/>
</dbReference>
<sequence>MTFYWIDLGLIVAFSAVVLGCLYGMRRNGKWSHSIVVHAIYLLSVTGLLLTVNTVIDQLLVHYKVTLIQPDFIDDLTYVAIGLAVIEEMFHLINRLTYAQVQKGSDRTSATSVARVLKMAIVLSLVLLFGEHLGLSLSGLLAFGGFGGIAIGIAGKDVLSNVFSGVMLYFDRPFNLGDWIRSPDRQIEGSVEEIGWRMTRITTFDNRPLYVPNSLFSSISVENPGQMRNRRISTSINVRYEDAAKINAIITDIRAMLRGNPSIDLKQDLLIYFNEFGEYSLNIMVYCFTKTTNWAEWLDVQQDVYLKIIEIVHNNGADFADPKQLISIEKAEAAG</sequence>
<evidence type="ECO:0000256" key="3">
    <source>
        <dbReference type="ARBA" id="ARBA00022475"/>
    </source>
</evidence>
<reference evidence="10 11" key="1">
    <citation type="submission" date="2023-10" db="EMBL/GenBank/DDBJ databases">
        <authorList>
            <person name="Venkata Ramana C."/>
            <person name="Sasikala C."/>
            <person name="Dhurka M."/>
        </authorList>
    </citation>
    <scope>NUCLEOTIDE SEQUENCE [LARGE SCALE GENOMIC DNA]</scope>
    <source>
        <strain evidence="10 11">KCTC 32151</strain>
    </source>
</reference>
<dbReference type="SUPFAM" id="SSF50182">
    <property type="entry name" value="Sm-like ribonucleoproteins"/>
    <property type="match status" value="1"/>
</dbReference>
<feature type="transmembrane region" description="Helical" evidence="7">
    <location>
        <begin position="35"/>
        <end position="56"/>
    </location>
</feature>
<evidence type="ECO:0000256" key="7">
    <source>
        <dbReference type="SAM" id="Phobius"/>
    </source>
</evidence>
<dbReference type="InterPro" id="IPR006686">
    <property type="entry name" value="MscS_channel_CS"/>
</dbReference>
<keyword evidence="3" id="KW-1003">Cell membrane</keyword>
<evidence type="ECO:0000256" key="5">
    <source>
        <dbReference type="ARBA" id="ARBA00022989"/>
    </source>
</evidence>
<evidence type="ECO:0000313" key="11">
    <source>
        <dbReference type="Proteomes" id="UP001185659"/>
    </source>
</evidence>
<feature type="domain" description="Mechanosensitive ion channel MscS C-terminal" evidence="9">
    <location>
        <begin position="232"/>
        <end position="319"/>
    </location>
</feature>